<feature type="region of interest" description="Disordered" evidence="1">
    <location>
        <begin position="1"/>
        <end position="147"/>
    </location>
</feature>
<evidence type="ECO:0000313" key="3">
    <source>
        <dbReference type="Proteomes" id="UP001590950"/>
    </source>
</evidence>
<feature type="compositionally biased region" description="Polar residues" evidence="1">
    <location>
        <begin position="71"/>
        <end position="91"/>
    </location>
</feature>
<organism evidence="2 3">
    <name type="scientific">Stereocaulon virgatum</name>
    <dbReference type="NCBI Taxonomy" id="373712"/>
    <lineage>
        <taxon>Eukaryota</taxon>
        <taxon>Fungi</taxon>
        <taxon>Dikarya</taxon>
        <taxon>Ascomycota</taxon>
        <taxon>Pezizomycotina</taxon>
        <taxon>Lecanoromycetes</taxon>
        <taxon>OSLEUM clade</taxon>
        <taxon>Lecanoromycetidae</taxon>
        <taxon>Lecanorales</taxon>
        <taxon>Lecanorineae</taxon>
        <taxon>Stereocaulaceae</taxon>
        <taxon>Stereocaulon</taxon>
    </lineage>
</organism>
<feature type="compositionally biased region" description="Basic and acidic residues" evidence="1">
    <location>
        <begin position="109"/>
        <end position="120"/>
    </location>
</feature>
<reference evidence="2 3" key="1">
    <citation type="submission" date="2024-09" db="EMBL/GenBank/DDBJ databases">
        <title>Rethinking Asexuality: The Enigmatic Case of Functional Sexual Genes in Lepraria (Stereocaulaceae).</title>
        <authorList>
            <person name="Doellman M."/>
            <person name="Sun Y."/>
            <person name="Barcenas-Pena A."/>
            <person name="Lumbsch H.T."/>
            <person name="Grewe F."/>
        </authorList>
    </citation>
    <scope>NUCLEOTIDE SEQUENCE [LARGE SCALE GENOMIC DNA]</scope>
    <source>
        <strain evidence="2 3">Mercado 3170</strain>
    </source>
</reference>
<feature type="compositionally biased region" description="Basic and acidic residues" evidence="1">
    <location>
        <begin position="8"/>
        <end position="18"/>
    </location>
</feature>
<dbReference type="Proteomes" id="UP001590950">
    <property type="component" value="Unassembled WGS sequence"/>
</dbReference>
<proteinExistence type="predicted"/>
<gene>
    <name evidence="2" type="ORF">N7G274_009171</name>
</gene>
<protein>
    <submittedName>
        <fullName evidence="2">Uncharacterized protein</fullName>
    </submittedName>
</protein>
<accession>A0ABR3ZZL7</accession>
<evidence type="ECO:0000256" key="1">
    <source>
        <dbReference type="SAM" id="MobiDB-lite"/>
    </source>
</evidence>
<feature type="compositionally biased region" description="Basic and acidic residues" evidence="1">
    <location>
        <begin position="48"/>
        <end position="58"/>
    </location>
</feature>
<comment type="caution">
    <text evidence="2">The sequence shown here is derived from an EMBL/GenBank/DDBJ whole genome shotgun (WGS) entry which is preliminary data.</text>
</comment>
<keyword evidence="3" id="KW-1185">Reference proteome</keyword>
<feature type="compositionally biased region" description="Polar residues" evidence="1">
    <location>
        <begin position="19"/>
        <end position="47"/>
    </location>
</feature>
<dbReference type="EMBL" id="JBEFKJ010000034">
    <property type="protein sequence ID" value="KAL2038223.1"/>
    <property type="molecule type" value="Genomic_DNA"/>
</dbReference>
<name>A0ABR3ZZL7_9LECA</name>
<sequence length="147" mass="15481">MSEATFHTTREDIRKAESKISQNNNGNVPADSEPSQIKSIIDQNQPKPKSELIEERKANLPLPDQPPVASDWNSSDATTVNVGSGGVQSDVSYGAGSDGGLRGPATSDSRVRTDGDEFDKNAGQPGGGVGRQGHDGLDGLPRDALKR</sequence>
<feature type="compositionally biased region" description="Basic and acidic residues" evidence="1">
    <location>
        <begin position="132"/>
        <end position="147"/>
    </location>
</feature>
<evidence type="ECO:0000313" key="2">
    <source>
        <dbReference type="EMBL" id="KAL2038223.1"/>
    </source>
</evidence>